<dbReference type="PROSITE" id="PS51737">
    <property type="entry name" value="RECOMBINASE_DNA_BIND"/>
    <property type="match status" value="1"/>
</dbReference>
<keyword evidence="1" id="KW-0229">DNA integration</keyword>
<dbReference type="Pfam" id="PF00239">
    <property type="entry name" value="Resolvase"/>
    <property type="match status" value="1"/>
</dbReference>
<dbReference type="Pfam" id="PF07508">
    <property type="entry name" value="Recombinase"/>
    <property type="match status" value="1"/>
</dbReference>
<dbReference type="InterPro" id="IPR006118">
    <property type="entry name" value="Recombinase_CS"/>
</dbReference>
<dbReference type="Pfam" id="PF13408">
    <property type="entry name" value="Zn_ribbon_recom"/>
    <property type="match status" value="1"/>
</dbReference>
<dbReference type="InterPro" id="IPR036162">
    <property type="entry name" value="Resolvase-like_N_sf"/>
</dbReference>
<gene>
    <name evidence="8" type="ORF">JOD01_003800</name>
</gene>
<dbReference type="InterPro" id="IPR025827">
    <property type="entry name" value="Zn_ribbon_recom_dom"/>
</dbReference>
<dbReference type="SMART" id="SM00857">
    <property type="entry name" value="Resolvase"/>
    <property type="match status" value="1"/>
</dbReference>
<comment type="caution">
    <text evidence="8">The sequence shown here is derived from an EMBL/GenBank/DDBJ whole genome shotgun (WGS) entry which is preliminary data.</text>
</comment>
<feature type="active site" description="O-(5'-phospho-DNA)-serine intermediate" evidence="4 5">
    <location>
        <position position="10"/>
    </location>
</feature>
<dbReference type="InterPro" id="IPR006119">
    <property type="entry name" value="Resolv_N"/>
</dbReference>
<feature type="domain" description="Resolvase/invertase-type recombinase catalytic" evidence="6">
    <location>
        <begin position="2"/>
        <end position="151"/>
    </location>
</feature>
<dbReference type="GO" id="GO:0000150">
    <property type="term" value="F:DNA strand exchange activity"/>
    <property type="evidence" value="ECO:0007669"/>
    <property type="project" value="InterPro"/>
</dbReference>
<dbReference type="Gene3D" id="3.90.1750.20">
    <property type="entry name" value="Putative Large Serine Recombinase, Chain B, Domain 2"/>
    <property type="match status" value="1"/>
</dbReference>
<keyword evidence="9" id="KW-1185">Reference proteome</keyword>
<dbReference type="PROSITE" id="PS51736">
    <property type="entry name" value="RECOMBINASES_3"/>
    <property type="match status" value="1"/>
</dbReference>
<dbReference type="Proteomes" id="UP000717624">
    <property type="component" value="Unassembled WGS sequence"/>
</dbReference>
<dbReference type="InterPro" id="IPR011109">
    <property type="entry name" value="DNA_bind_recombinase_dom"/>
</dbReference>
<dbReference type="RefSeq" id="WP_204519833.1">
    <property type="nucleotide sequence ID" value="NZ_BAABIN010000018.1"/>
</dbReference>
<accession>A0A939BW73</accession>
<evidence type="ECO:0000256" key="2">
    <source>
        <dbReference type="ARBA" id="ARBA00023125"/>
    </source>
</evidence>
<dbReference type="Gene3D" id="3.40.50.1390">
    <property type="entry name" value="Resolvase, N-terminal catalytic domain"/>
    <property type="match status" value="1"/>
</dbReference>
<evidence type="ECO:0000259" key="6">
    <source>
        <dbReference type="PROSITE" id="PS51736"/>
    </source>
</evidence>
<evidence type="ECO:0000256" key="5">
    <source>
        <dbReference type="PROSITE-ProRule" id="PRU10137"/>
    </source>
</evidence>
<dbReference type="SUPFAM" id="SSF53041">
    <property type="entry name" value="Resolvase-like"/>
    <property type="match status" value="1"/>
</dbReference>
<evidence type="ECO:0000259" key="7">
    <source>
        <dbReference type="PROSITE" id="PS51737"/>
    </source>
</evidence>
<dbReference type="CDD" id="cd00338">
    <property type="entry name" value="Ser_Recombinase"/>
    <property type="match status" value="1"/>
</dbReference>
<dbReference type="GO" id="GO:0003677">
    <property type="term" value="F:DNA binding"/>
    <property type="evidence" value="ECO:0007669"/>
    <property type="project" value="UniProtKB-KW"/>
</dbReference>
<dbReference type="GO" id="GO:0015074">
    <property type="term" value="P:DNA integration"/>
    <property type="evidence" value="ECO:0007669"/>
    <property type="project" value="UniProtKB-KW"/>
</dbReference>
<name>A0A939BW73_9BACL</name>
<keyword evidence="2" id="KW-0238">DNA-binding</keyword>
<feature type="domain" description="Recombinase" evidence="7">
    <location>
        <begin position="159"/>
        <end position="290"/>
    </location>
</feature>
<keyword evidence="3" id="KW-0233">DNA recombination</keyword>
<dbReference type="InterPro" id="IPR050639">
    <property type="entry name" value="SSR_resolvase"/>
</dbReference>
<evidence type="ECO:0000313" key="8">
    <source>
        <dbReference type="EMBL" id="MBM7592144.1"/>
    </source>
</evidence>
<dbReference type="PANTHER" id="PTHR30461">
    <property type="entry name" value="DNA-INVERTASE FROM LAMBDOID PROPHAGE"/>
    <property type="match status" value="1"/>
</dbReference>
<dbReference type="PANTHER" id="PTHR30461:SF23">
    <property type="entry name" value="DNA RECOMBINASE-RELATED"/>
    <property type="match status" value="1"/>
</dbReference>
<dbReference type="AlphaFoldDB" id="A0A939BW73"/>
<dbReference type="PROSITE" id="PS00397">
    <property type="entry name" value="RECOMBINASES_1"/>
    <property type="match status" value="1"/>
</dbReference>
<organism evidence="8 9">
    <name type="scientific">Brevibacillus fulvus</name>
    <dbReference type="NCBI Taxonomy" id="1125967"/>
    <lineage>
        <taxon>Bacteria</taxon>
        <taxon>Bacillati</taxon>
        <taxon>Bacillota</taxon>
        <taxon>Bacilli</taxon>
        <taxon>Bacillales</taxon>
        <taxon>Paenibacillaceae</taxon>
        <taxon>Brevibacillus</taxon>
    </lineage>
</organism>
<dbReference type="InterPro" id="IPR038109">
    <property type="entry name" value="DNA_bind_recomb_sf"/>
</dbReference>
<reference evidence="8" key="1">
    <citation type="submission" date="2021-01" db="EMBL/GenBank/DDBJ databases">
        <title>Genomic Encyclopedia of Type Strains, Phase IV (KMG-IV): sequencing the most valuable type-strain genomes for metagenomic binning, comparative biology and taxonomic classification.</title>
        <authorList>
            <person name="Goeker M."/>
        </authorList>
    </citation>
    <scope>NUCLEOTIDE SEQUENCE</scope>
    <source>
        <strain evidence="8">DSM 25523</strain>
    </source>
</reference>
<dbReference type="EMBL" id="JAFBEB010000020">
    <property type="protein sequence ID" value="MBM7592144.1"/>
    <property type="molecule type" value="Genomic_DNA"/>
</dbReference>
<proteinExistence type="predicted"/>
<evidence type="ECO:0000256" key="3">
    <source>
        <dbReference type="ARBA" id="ARBA00023172"/>
    </source>
</evidence>
<evidence type="ECO:0000313" key="9">
    <source>
        <dbReference type="Proteomes" id="UP000717624"/>
    </source>
</evidence>
<evidence type="ECO:0000256" key="4">
    <source>
        <dbReference type="PIRSR" id="PIRSR606118-50"/>
    </source>
</evidence>
<evidence type="ECO:0000256" key="1">
    <source>
        <dbReference type="ARBA" id="ARBA00022908"/>
    </source>
</evidence>
<sequence>MKVVIYARVSSDHQAEKELSIPAQLKAIHKFCQEKGWMVVGEYLEKGKSAKSDERPEFQKMIAMAKRPNRHFDAIVVHKFDRFSRKREDHIIYKALLQKHGVKVISATEQTDPETPHGMLLEGMLEVISEFYNVNLAAEVKKGMSQNAKQGYSNGGNAPYGYRTEHIALGANKTKSVWVLGPREEVDTVKWIFNQYAQEGLGYKAIATLLNQKGVPTLKGGKWSASTIRAIIFNESYIGRRVWNKQDYQTKGKKWKDRSEWIITENAHPSIISKELFDRCQELAKKRHNGGGQAHNPFQIKPHSPFWLRGIMYCDRCGNKMVGNSSSTHKKNGGQKYYICGGYQRHGKEYCSYVGWRKERVEEIVSMKLRNALLRLSLDNHFEEEIHRYHAEQNKHVYMQLSDLETEITFLKKRIEVIEKDIASGKAKPYYLDMLNEMRQELLEKDTEYSTLSATINSVTIPDYYIDSVKYDMKTLISLLDNEDSSPQMIYQVASKYLSRVVIQRETKVMHMILQFKTGDITLYEKTLVADFTVHK</sequence>
<protein>
    <submittedName>
        <fullName evidence="8">DNA invertase Pin-like site-specific DNA recombinase</fullName>
    </submittedName>
</protein>